<name>A0A4U9I2S5_9ENTR</name>
<organism evidence="1 2">
    <name type="scientific">Leclercia adecarboxylata</name>
    <dbReference type="NCBI Taxonomy" id="83655"/>
    <lineage>
        <taxon>Bacteria</taxon>
        <taxon>Pseudomonadati</taxon>
        <taxon>Pseudomonadota</taxon>
        <taxon>Gammaproteobacteria</taxon>
        <taxon>Enterobacterales</taxon>
        <taxon>Enterobacteriaceae</taxon>
        <taxon>Leclercia</taxon>
    </lineage>
</organism>
<reference evidence="1 2" key="1">
    <citation type="submission" date="2019-05" db="EMBL/GenBank/DDBJ databases">
        <authorList>
            <consortium name="Pathogen Informatics"/>
        </authorList>
    </citation>
    <scope>NUCLEOTIDE SEQUENCE [LARGE SCALE GENOMIC DNA]</scope>
    <source>
        <strain evidence="1 2">NCTC13032</strain>
    </source>
</reference>
<protein>
    <submittedName>
        <fullName evidence="1">Uncharacterized protein</fullName>
    </submittedName>
</protein>
<proteinExistence type="predicted"/>
<gene>
    <name evidence="1" type="ORF">NCTC13032_04728</name>
</gene>
<evidence type="ECO:0000313" key="2">
    <source>
        <dbReference type="Proteomes" id="UP000310719"/>
    </source>
</evidence>
<evidence type="ECO:0000313" key="1">
    <source>
        <dbReference type="EMBL" id="VTP70391.1"/>
    </source>
</evidence>
<sequence length="77" mass="8187">MDALNMLRGMTGNISLSRTQAALGFLVSSCVVAWQAYQGTLSEVVFGLYFGFCTAGYLGPKSCPEIKISRSSKSTPA</sequence>
<accession>A0A4U9I2S5</accession>
<dbReference type="EMBL" id="LR590464">
    <property type="protein sequence ID" value="VTP70391.1"/>
    <property type="molecule type" value="Genomic_DNA"/>
</dbReference>
<dbReference type="AlphaFoldDB" id="A0A4U9I2S5"/>
<dbReference type="Proteomes" id="UP000310719">
    <property type="component" value="Chromosome"/>
</dbReference>